<reference evidence="4" key="1">
    <citation type="submission" date="2023-08" db="EMBL/GenBank/DDBJ databases">
        <title>Veillonella_parvula_DSM 2007_complete_genome_hifiasm_Zymo_Research_D6332.</title>
        <authorList>
            <person name="Damerum A."/>
        </authorList>
    </citation>
    <scope>NUCLEOTIDE SEQUENCE</scope>
    <source>
        <strain evidence="4">DSM 2007</strain>
    </source>
</reference>
<accession>A0AB38YNG0</accession>
<gene>
    <name evidence="4" type="ORF">RDV51_08440</name>
</gene>
<dbReference type="AlphaFoldDB" id="A0AB38YNG0"/>
<dbReference type="Proteomes" id="UP001228955">
    <property type="component" value="Chromosome"/>
</dbReference>
<evidence type="ECO:0000256" key="1">
    <source>
        <dbReference type="SAM" id="MobiDB-lite"/>
    </source>
</evidence>
<evidence type="ECO:0000259" key="3">
    <source>
        <dbReference type="PROSITE" id="PS51272"/>
    </source>
</evidence>
<evidence type="ECO:0000313" key="4">
    <source>
        <dbReference type="EMBL" id="WMS19452.1"/>
    </source>
</evidence>
<protein>
    <submittedName>
        <fullName evidence="4">S-layer homology domain-containing protein</fullName>
    </submittedName>
</protein>
<sequence length="461" mass="51125">MYKNTPYALRALVLGTLLTTTGLGFASASTTTTTHAPATTVESTKMETTRAEVAKTEVAKMDLAKMEATKTETAKIKSTNTASPAAVNTSIGTPQDIQKIRAHIFTDVPSDFWAANSISTVTKANLMKGYSDGTFRPNQPMTREEVAALFNNITDDGTAAFLSSKFKDITSDRWSALAIESVARKNIISGYGDDTYKPEKYMSRQEFAVVADNYIHYLGYTTEDPTVLDNISYGDQKFVAPWAQDAVRELAYLGFTNYAPGTLFNPEKYVTRAEAAEIAYRMTQTEQALAFHNTLFKQQVENKTANIIDKALGYGNDFTKFRQDGALFWEAGQLHASLTDQKKTDLVSKAITEAHDPQLDRTVVVSKGKLNQAQLEEYQSDAIALYQQKEPQGKILSISPNTDTSALLITVDSIQKSTLKAFKKKFHDNVFLQLPPEPLTNSDVNIQFPLPPRVNYYNDKQ</sequence>
<feature type="compositionally biased region" description="Low complexity" evidence="1">
    <location>
        <begin position="28"/>
        <end position="43"/>
    </location>
</feature>
<dbReference type="Pfam" id="PF00395">
    <property type="entry name" value="SLH"/>
    <property type="match status" value="3"/>
</dbReference>
<dbReference type="PANTHER" id="PTHR43308:SF1">
    <property type="entry name" value="OUTER MEMBRANE PROTEIN ALPHA"/>
    <property type="match status" value="1"/>
</dbReference>
<feature type="chain" id="PRO_5044287801" evidence="2">
    <location>
        <begin position="27"/>
        <end position="461"/>
    </location>
</feature>
<dbReference type="RefSeq" id="WP_004694876.1">
    <property type="nucleotide sequence ID" value="NZ_CP133463.1"/>
</dbReference>
<feature type="domain" description="SLH" evidence="3">
    <location>
        <begin position="101"/>
        <end position="164"/>
    </location>
</feature>
<dbReference type="PANTHER" id="PTHR43308">
    <property type="entry name" value="OUTER MEMBRANE PROTEIN ALPHA-RELATED"/>
    <property type="match status" value="1"/>
</dbReference>
<evidence type="ECO:0000313" key="5">
    <source>
        <dbReference type="Proteomes" id="UP001228955"/>
    </source>
</evidence>
<keyword evidence="2" id="KW-0732">Signal</keyword>
<evidence type="ECO:0000256" key="2">
    <source>
        <dbReference type="SAM" id="SignalP"/>
    </source>
</evidence>
<name>A0AB38YNG0_VEIPA</name>
<organism evidence="4 5">
    <name type="scientific">Veillonella parvula</name>
    <name type="common">Staphylococcus parvulus</name>
    <dbReference type="NCBI Taxonomy" id="29466"/>
    <lineage>
        <taxon>Bacteria</taxon>
        <taxon>Bacillati</taxon>
        <taxon>Bacillota</taxon>
        <taxon>Negativicutes</taxon>
        <taxon>Veillonellales</taxon>
        <taxon>Veillonellaceae</taxon>
        <taxon>Veillonella</taxon>
    </lineage>
</organism>
<feature type="domain" description="SLH" evidence="3">
    <location>
        <begin position="165"/>
        <end position="225"/>
    </location>
</feature>
<feature type="region of interest" description="Disordered" evidence="1">
    <location>
        <begin position="28"/>
        <end position="50"/>
    </location>
</feature>
<feature type="signal peptide" evidence="2">
    <location>
        <begin position="1"/>
        <end position="26"/>
    </location>
</feature>
<feature type="domain" description="SLH" evidence="3">
    <location>
        <begin position="230"/>
        <end position="293"/>
    </location>
</feature>
<dbReference type="PROSITE" id="PS51272">
    <property type="entry name" value="SLH"/>
    <property type="match status" value="3"/>
</dbReference>
<dbReference type="EMBL" id="CP133463">
    <property type="protein sequence ID" value="WMS19452.1"/>
    <property type="molecule type" value="Genomic_DNA"/>
</dbReference>
<dbReference type="InterPro" id="IPR051465">
    <property type="entry name" value="Cell_Envelope_Struct_Comp"/>
</dbReference>
<dbReference type="InterPro" id="IPR001119">
    <property type="entry name" value="SLH_dom"/>
</dbReference>
<proteinExistence type="predicted"/>